<feature type="compositionally biased region" description="Polar residues" evidence="1">
    <location>
        <begin position="53"/>
        <end position="64"/>
    </location>
</feature>
<protein>
    <submittedName>
        <fullName evidence="2">Uncharacterized protein</fullName>
    </submittedName>
</protein>
<dbReference type="GeneID" id="54353796"/>
<sequence length="204" mass="22016">MARLSARLSRYFSLAPRRSRGSRIHKSAISHPIVAEEDTCALLASPQHCASHADTQSPTQSPIHTHTRTDARPHPPNNPPFTPPSQSQKQEPQLTTPPPSSALEDAAIDAIIACYAGISASSPTPSSVYSSPSPPLSSPRHVKARLERLRDTPPALGARVGFDRETVLFGPERVPGLESGDVLGAGRAGWVRDWREGRRAYVVL</sequence>
<evidence type="ECO:0000313" key="2">
    <source>
        <dbReference type="EMBL" id="KAF1927229.1"/>
    </source>
</evidence>
<proteinExistence type="predicted"/>
<dbReference type="EMBL" id="ML978973">
    <property type="protein sequence ID" value="KAF1927229.1"/>
    <property type="molecule type" value="Genomic_DNA"/>
</dbReference>
<gene>
    <name evidence="2" type="ORF">M421DRAFT_6419</name>
</gene>
<dbReference type="Proteomes" id="UP000800082">
    <property type="component" value="Unassembled WGS sequence"/>
</dbReference>
<evidence type="ECO:0000313" key="3">
    <source>
        <dbReference type="Proteomes" id="UP000800082"/>
    </source>
</evidence>
<evidence type="ECO:0000256" key="1">
    <source>
        <dbReference type="SAM" id="MobiDB-lite"/>
    </source>
</evidence>
<feature type="compositionally biased region" description="Pro residues" evidence="1">
    <location>
        <begin position="74"/>
        <end position="83"/>
    </location>
</feature>
<feature type="compositionally biased region" description="Polar residues" evidence="1">
    <location>
        <begin position="85"/>
        <end position="94"/>
    </location>
</feature>
<reference evidence="2" key="1">
    <citation type="journal article" date="2020" name="Stud. Mycol.">
        <title>101 Dothideomycetes genomes: a test case for predicting lifestyles and emergence of pathogens.</title>
        <authorList>
            <person name="Haridas S."/>
            <person name="Albert R."/>
            <person name="Binder M."/>
            <person name="Bloem J."/>
            <person name="Labutti K."/>
            <person name="Salamov A."/>
            <person name="Andreopoulos B."/>
            <person name="Baker S."/>
            <person name="Barry K."/>
            <person name="Bills G."/>
            <person name="Bluhm B."/>
            <person name="Cannon C."/>
            <person name="Castanera R."/>
            <person name="Culley D."/>
            <person name="Daum C."/>
            <person name="Ezra D."/>
            <person name="Gonzalez J."/>
            <person name="Henrissat B."/>
            <person name="Kuo A."/>
            <person name="Liang C."/>
            <person name="Lipzen A."/>
            <person name="Lutzoni F."/>
            <person name="Magnuson J."/>
            <person name="Mondo S."/>
            <person name="Nolan M."/>
            <person name="Ohm R."/>
            <person name="Pangilinan J."/>
            <person name="Park H.-J."/>
            <person name="Ramirez L."/>
            <person name="Alfaro M."/>
            <person name="Sun H."/>
            <person name="Tritt A."/>
            <person name="Yoshinaga Y."/>
            <person name="Zwiers L.-H."/>
            <person name="Turgeon B."/>
            <person name="Goodwin S."/>
            <person name="Spatafora J."/>
            <person name="Crous P."/>
            <person name="Grigoriev I."/>
        </authorList>
    </citation>
    <scope>NUCLEOTIDE SEQUENCE</scope>
    <source>
        <strain evidence="2">CBS 183.55</strain>
    </source>
</reference>
<feature type="region of interest" description="Disordered" evidence="1">
    <location>
        <begin position="49"/>
        <end position="101"/>
    </location>
</feature>
<keyword evidence="3" id="KW-1185">Reference proteome</keyword>
<accession>A0A6A5RI37</accession>
<name>A0A6A5RI37_9PLEO</name>
<organism evidence="2 3">
    <name type="scientific">Didymella exigua CBS 183.55</name>
    <dbReference type="NCBI Taxonomy" id="1150837"/>
    <lineage>
        <taxon>Eukaryota</taxon>
        <taxon>Fungi</taxon>
        <taxon>Dikarya</taxon>
        <taxon>Ascomycota</taxon>
        <taxon>Pezizomycotina</taxon>
        <taxon>Dothideomycetes</taxon>
        <taxon>Pleosporomycetidae</taxon>
        <taxon>Pleosporales</taxon>
        <taxon>Pleosporineae</taxon>
        <taxon>Didymellaceae</taxon>
        <taxon>Didymella</taxon>
    </lineage>
</organism>
<dbReference type="AlphaFoldDB" id="A0A6A5RI37"/>
<dbReference type="RefSeq" id="XP_033447481.1">
    <property type="nucleotide sequence ID" value="XM_033596129.1"/>
</dbReference>